<gene>
    <name evidence="1" type="ORF">SAMN05216462_1616</name>
</gene>
<accession>A0A1H4BV57</accession>
<dbReference type="Proteomes" id="UP000182257">
    <property type="component" value="Unassembled WGS sequence"/>
</dbReference>
<dbReference type="AlphaFoldDB" id="A0A1H4BV57"/>
<proteinExistence type="predicted"/>
<evidence type="ECO:0000313" key="2">
    <source>
        <dbReference type="Proteomes" id="UP000182257"/>
    </source>
</evidence>
<organism evidence="1 2">
    <name type="scientific">Xylanibacter ruminicola</name>
    <name type="common">Prevotella ruminicola</name>
    <dbReference type="NCBI Taxonomy" id="839"/>
    <lineage>
        <taxon>Bacteria</taxon>
        <taxon>Pseudomonadati</taxon>
        <taxon>Bacteroidota</taxon>
        <taxon>Bacteroidia</taxon>
        <taxon>Bacteroidales</taxon>
        <taxon>Prevotellaceae</taxon>
        <taxon>Xylanibacter</taxon>
    </lineage>
</organism>
<name>A0A1H4BV57_XYLRU</name>
<protein>
    <submittedName>
        <fullName evidence="1">Uncharacterized protein</fullName>
    </submittedName>
</protein>
<sequence length="51" mass="5814">MCFRQISLLTQVSIKLSQQVNFWHFQIVGADGMGINSKKHGIPRRIAPTFL</sequence>
<reference evidence="1 2" key="1">
    <citation type="submission" date="2016-10" db="EMBL/GenBank/DDBJ databases">
        <authorList>
            <person name="de Groot N.N."/>
        </authorList>
    </citation>
    <scope>NUCLEOTIDE SEQUENCE [LARGE SCALE GENOMIC DNA]</scope>
    <source>
        <strain evidence="1 2">D31d</strain>
    </source>
</reference>
<evidence type="ECO:0000313" key="1">
    <source>
        <dbReference type="EMBL" id="SEA51712.1"/>
    </source>
</evidence>
<dbReference type="EMBL" id="FNRF01000003">
    <property type="protein sequence ID" value="SEA51712.1"/>
    <property type="molecule type" value="Genomic_DNA"/>
</dbReference>